<protein>
    <submittedName>
        <fullName evidence="1">Uncharacterized protein</fullName>
    </submittedName>
</protein>
<organism evidence="1 2">
    <name type="scientific">Trichinella murrelli</name>
    <dbReference type="NCBI Taxonomy" id="144512"/>
    <lineage>
        <taxon>Eukaryota</taxon>
        <taxon>Metazoa</taxon>
        <taxon>Ecdysozoa</taxon>
        <taxon>Nematoda</taxon>
        <taxon>Enoplea</taxon>
        <taxon>Dorylaimia</taxon>
        <taxon>Trichinellida</taxon>
        <taxon>Trichinellidae</taxon>
        <taxon>Trichinella</taxon>
    </lineage>
</organism>
<dbReference type="Proteomes" id="UP000055048">
    <property type="component" value="Unassembled WGS sequence"/>
</dbReference>
<gene>
    <name evidence="1" type="ORF">T05_6856</name>
</gene>
<proteinExistence type="predicted"/>
<sequence length="72" mass="7983">MEIRGGEVGEAVINSQVGQIKRVIVTAITTRQNFPKNRSKIAKPWKASAFMATTGKLYLLIRLTFCWANAGM</sequence>
<reference evidence="1 2" key="1">
    <citation type="submission" date="2015-01" db="EMBL/GenBank/DDBJ databases">
        <title>Evolution of Trichinella species and genotypes.</title>
        <authorList>
            <person name="Korhonen P.K."/>
            <person name="Edoardo P."/>
            <person name="Giuseppe L.R."/>
            <person name="Gasser R.B."/>
        </authorList>
    </citation>
    <scope>NUCLEOTIDE SEQUENCE [LARGE SCALE GENOMIC DNA]</scope>
    <source>
        <strain evidence="1">ISS417</strain>
    </source>
</reference>
<dbReference type="EMBL" id="JYDJ01000041">
    <property type="protein sequence ID" value="KRX47578.1"/>
    <property type="molecule type" value="Genomic_DNA"/>
</dbReference>
<keyword evidence="2" id="KW-1185">Reference proteome</keyword>
<comment type="caution">
    <text evidence="1">The sequence shown here is derived from an EMBL/GenBank/DDBJ whole genome shotgun (WGS) entry which is preliminary data.</text>
</comment>
<dbReference type="AlphaFoldDB" id="A0A0V0U8Q5"/>
<evidence type="ECO:0000313" key="2">
    <source>
        <dbReference type="Proteomes" id="UP000055048"/>
    </source>
</evidence>
<name>A0A0V0U8Q5_9BILA</name>
<evidence type="ECO:0000313" key="1">
    <source>
        <dbReference type="EMBL" id="KRX47578.1"/>
    </source>
</evidence>
<accession>A0A0V0U8Q5</accession>